<sequence length="78" mass="8432">MAYEAVVVGVIAELLDLDEDQLGPDTVLAGVEGWDSVNALRVLVFLERETAQPVDYQLFMAAEKVADIVKAIKTPAVT</sequence>
<protein>
    <submittedName>
        <fullName evidence="2">Acyl carrier protein</fullName>
    </submittedName>
</protein>
<dbReference type="Proteomes" id="UP000310754">
    <property type="component" value="Unassembled WGS sequence"/>
</dbReference>
<dbReference type="Gene3D" id="1.10.1200.10">
    <property type="entry name" value="ACP-like"/>
    <property type="match status" value="1"/>
</dbReference>
<dbReference type="InterPro" id="IPR036736">
    <property type="entry name" value="ACP-like_sf"/>
</dbReference>
<evidence type="ECO:0000313" key="2">
    <source>
        <dbReference type="EMBL" id="THF49228.1"/>
    </source>
</evidence>
<accession>A0A4S3ZU36</accession>
<evidence type="ECO:0000313" key="3">
    <source>
        <dbReference type="Proteomes" id="UP000310754"/>
    </source>
</evidence>
<dbReference type="InterPro" id="IPR009081">
    <property type="entry name" value="PP-bd_ACP"/>
</dbReference>
<comment type="caution">
    <text evidence="2">The sequence shown here is derived from an EMBL/GenBank/DDBJ whole genome shotgun (WGS) entry which is preliminary data.</text>
</comment>
<dbReference type="RefSeq" id="WP_146937967.1">
    <property type="nucleotide sequence ID" value="NZ_SSOA01000006.1"/>
</dbReference>
<reference evidence="2 3" key="1">
    <citation type="submission" date="2019-04" db="EMBL/GenBank/DDBJ databases">
        <title>Rhizobium terrae sp. nov., isolated from a paddy soil.</title>
        <authorList>
            <person name="Lin S.-Y."/>
            <person name="Hameed A."/>
            <person name="Huang H.-I."/>
            <person name="Young C.-C."/>
        </authorList>
    </citation>
    <scope>NUCLEOTIDE SEQUENCE [LARGE SCALE GENOMIC DNA]</scope>
    <source>
        <strain evidence="2 3">CC-HIH110</strain>
    </source>
</reference>
<dbReference type="SUPFAM" id="SSF47336">
    <property type="entry name" value="ACP-like"/>
    <property type="match status" value="1"/>
</dbReference>
<proteinExistence type="predicted"/>
<gene>
    <name evidence="2" type="ORF">E6C51_12620</name>
</gene>
<organism evidence="2 3">
    <name type="scientific">Allorhizobium terrae</name>
    <dbReference type="NCBI Taxonomy" id="1848972"/>
    <lineage>
        <taxon>Bacteria</taxon>
        <taxon>Pseudomonadati</taxon>
        <taxon>Pseudomonadota</taxon>
        <taxon>Alphaproteobacteria</taxon>
        <taxon>Hyphomicrobiales</taxon>
        <taxon>Rhizobiaceae</taxon>
        <taxon>Rhizobium/Agrobacterium group</taxon>
        <taxon>Allorhizobium</taxon>
    </lineage>
</organism>
<evidence type="ECO:0000259" key="1">
    <source>
        <dbReference type="Pfam" id="PF00550"/>
    </source>
</evidence>
<keyword evidence="3" id="KW-1185">Reference proteome</keyword>
<feature type="domain" description="Carrier" evidence="1">
    <location>
        <begin position="6"/>
        <end position="72"/>
    </location>
</feature>
<dbReference type="AlphaFoldDB" id="A0A4S3ZU36"/>
<dbReference type="Pfam" id="PF00550">
    <property type="entry name" value="PP-binding"/>
    <property type="match status" value="1"/>
</dbReference>
<name>A0A4S3ZU36_9HYPH</name>
<dbReference type="EMBL" id="SSOA01000006">
    <property type="protein sequence ID" value="THF49228.1"/>
    <property type="molecule type" value="Genomic_DNA"/>
</dbReference>